<comment type="caution">
    <text evidence="1">The sequence shown here is derived from an EMBL/GenBank/DDBJ whole genome shotgun (WGS) entry which is preliminary data.</text>
</comment>
<dbReference type="Proteomes" id="UP000324917">
    <property type="component" value="Unassembled WGS sequence"/>
</dbReference>
<sequence length="51" mass="5765">MGVSTDRIGYLFVEINAEMSEGKVLGFLEKINEKNLSLLTLFSLDNLPKYL</sequence>
<evidence type="ECO:0000313" key="2">
    <source>
        <dbReference type="Proteomes" id="UP000324917"/>
    </source>
</evidence>
<accession>A0A5A5RHW7</accession>
<dbReference type="AlphaFoldDB" id="A0A5A5RHW7"/>
<reference evidence="1 2" key="1">
    <citation type="submission" date="2018-09" db="EMBL/GenBank/DDBJ databases">
        <title>Evolutionary history of phycoerythrin pigmentation in the water bloom-forming cyanobacterium Microcystis aeruginosa.</title>
        <authorList>
            <person name="Tanabe Y."/>
            <person name="Tanabe Y."/>
            <person name="Yamaguchi H."/>
        </authorList>
    </citation>
    <scope>NUCLEOTIDE SEQUENCE [LARGE SCALE GENOMIC DNA]</scope>
    <source>
        <strain evidence="1 2">NIES-2520</strain>
    </source>
</reference>
<protein>
    <submittedName>
        <fullName evidence="1">Uncharacterized protein</fullName>
    </submittedName>
</protein>
<organism evidence="1 2">
    <name type="scientific">Microcystis aeruginosa NIES-2520</name>
    <dbReference type="NCBI Taxonomy" id="2303982"/>
    <lineage>
        <taxon>Bacteria</taxon>
        <taxon>Bacillati</taxon>
        <taxon>Cyanobacteriota</taxon>
        <taxon>Cyanophyceae</taxon>
        <taxon>Oscillatoriophycideae</taxon>
        <taxon>Chroococcales</taxon>
        <taxon>Microcystaceae</taxon>
        <taxon>Microcystis</taxon>
    </lineage>
</organism>
<name>A0A5A5RHW7_MICAE</name>
<evidence type="ECO:0000313" key="1">
    <source>
        <dbReference type="EMBL" id="GCA74565.1"/>
    </source>
</evidence>
<dbReference type="EMBL" id="BHVP01000018">
    <property type="protein sequence ID" value="GCA74565.1"/>
    <property type="molecule type" value="Genomic_DNA"/>
</dbReference>
<gene>
    <name evidence="1" type="ORF">MiTe_01390</name>
</gene>
<proteinExistence type="predicted"/>